<gene>
    <name evidence="1" type="ORF">RUMHYD_02409</name>
</gene>
<dbReference type="EMBL" id="ACBZ01000127">
    <property type="protein sequence ID" value="EEG48692.1"/>
    <property type="molecule type" value="Genomic_DNA"/>
</dbReference>
<protein>
    <submittedName>
        <fullName evidence="1">Uncharacterized protein</fullName>
    </submittedName>
</protein>
<sequence>MILPDMWLNFHKKSVWSVKKDILYFVCRIQNKYSCVKFTMMNYYFFLVLCKFNSKK</sequence>
<name>C0CNH0_BLAHS</name>
<organism evidence="1 2">
    <name type="scientific">Blautia hydrogenotrophica (strain DSM 10507 / JCM 14656 / S5a33)</name>
    <name type="common">Ruminococcus hydrogenotrophicus</name>
    <dbReference type="NCBI Taxonomy" id="476272"/>
    <lineage>
        <taxon>Bacteria</taxon>
        <taxon>Bacillati</taxon>
        <taxon>Bacillota</taxon>
        <taxon>Clostridia</taxon>
        <taxon>Lachnospirales</taxon>
        <taxon>Lachnospiraceae</taxon>
        <taxon>Blautia</taxon>
    </lineage>
</organism>
<dbReference type="AlphaFoldDB" id="C0CNH0"/>
<dbReference type="Proteomes" id="UP000003100">
    <property type="component" value="Unassembled WGS sequence"/>
</dbReference>
<proteinExistence type="predicted"/>
<evidence type="ECO:0000313" key="2">
    <source>
        <dbReference type="Proteomes" id="UP000003100"/>
    </source>
</evidence>
<evidence type="ECO:0000313" key="1">
    <source>
        <dbReference type="EMBL" id="EEG48692.1"/>
    </source>
</evidence>
<keyword evidence="2" id="KW-1185">Reference proteome</keyword>
<dbReference type="HOGENOM" id="CLU_3004998_0_0_9"/>
<comment type="caution">
    <text evidence="1">The sequence shown here is derived from an EMBL/GenBank/DDBJ whole genome shotgun (WGS) entry which is preliminary data.</text>
</comment>
<reference evidence="1 2" key="1">
    <citation type="submission" date="2009-01" db="EMBL/GenBank/DDBJ databases">
        <authorList>
            <person name="Fulton L."/>
            <person name="Clifton S."/>
            <person name="Fulton B."/>
            <person name="Xu J."/>
            <person name="Minx P."/>
            <person name="Pepin K.H."/>
            <person name="Johnson M."/>
            <person name="Bhonagiri V."/>
            <person name="Nash W.E."/>
            <person name="Mardis E.R."/>
            <person name="Wilson R.K."/>
        </authorList>
    </citation>
    <scope>NUCLEOTIDE SEQUENCE [LARGE SCALE GENOMIC DNA]</scope>
    <source>
        <strain evidence="2">DSM 10507 / JCM 14656 / S5a33</strain>
    </source>
</reference>
<accession>C0CNH0</accession>
<reference evidence="1 2" key="2">
    <citation type="submission" date="2009-02" db="EMBL/GenBank/DDBJ databases">
        <title>Draft genome sequence of Blautia hydrogenotrophica DSM 10507 (Ruminococcus hydrogenotrophicus DSM 10507).</title>
        <authorList>
            <person name="Sudarsanam P."/>
            <person name="Ley R."/>
            <person name="Guruge J."/>
            <person name="Turnbaugh P.J."/>
            <person name="Mahowald M."/>
            <person name="Liep D."/>
            <person name="Gordon J."/>
        </authorList>
    </citation>
    <scope>NUCLEOTIDE SEQUENCE [LARGE SCALE GENOMIC DNA]</scope>
    <source>
        <strain evidence="2">DSM 10507 / JCM 14656 / S5a33</strain>
    </source>
</reference>
<dbReference type="PATRIC" id="fig|476272.21.peg.1843"/>